<protein>
    <submittedName>
        <fullName evidence="1">Uncharacterized protein</fullName>
    </submittedName>
</protein>
<evidence type="ECO:0000313" key="1">
    <source>
        <dbReference type="EMBL" id="CUX42894.1"/>
    </source>
</evidence>
<proteinExistence type="predicted"/>
<name>A0A1S7QVP1_AGRTU</name>
<accession>A0A1S7QVP1</accession>
<dbReference type="EMBL" id="FBWC01000018">
    <property type="protein sequence ID" value="CUX42894.1"/>
    <property type="molecule type" value="Genomic_DNA"/>
</dbReference>
<sequence>MPHSLRLRFMRRHLERQLFDPIDVRLMALQGPLLLGRSGVAGRRWQVMVILKEKSGHFSVSGFPSFAQLANFRFCEKTT</sequence>
<gene>
    <name evidence="1" type="ORF">AGR4C_Cc90026</name>
</gene>
<dbReference type="Proteomes" id="UP000191897">
    <property type="component" value="Unassembled WGS sequence"/>
</dbReference>
<dbReference type="AlphaFoldDB" id="A0A1S7QVP1"/>
<evidence type="ECO:0000313" key="2">
    <source>
        <dbReference type="Proteomes" id="UP000191897"/>
    </source>
</evidence>
<reference evidence="1 2" key="1">
    <citation type="submission" date="2016-01" db="EMBL/GenBank/DDBJ databases">
        <authorList>
            <person name="Oliw E.H."/>
        </authorList>
    </citation>
    <scope>NUCLEOTIDE SEQUENCE [LARGE SCALE GENOMIC DNA]</scope>
    <source>
        <strain evidence="1 2">Kerr 14</strain>
    </source>
</reference>
<organism evidence="1 2">
    <name type="scientific">Agrobacterium tumefaciens str. Kerr 14</name>
    <dbReference type="NCBI Taxonomy" id="1183424"/>
    <lineage>
        <taxon>Bacteria</taxon>
        <taxon>Pseudomonadati</taxon>
        <taxon>Pseudomonadota</taxon>
        <taxon>Alphaproteobacteria</taxon>
        <taxon>Hyphomicrobiales</taxon>
        <taxon>Rhizobiaceae</taxon>
        <taxon>Rhizobium/Agrobacterium group</taxon>
        <taxon>Agrobacterium</taxon>
        <taxon>Agrobacterium tumefaciens complex</taxon>
    </lineage>
</organism>